<gene>
    <name evidence="3" type="ORF">AYO20_07440</name>
</gene>
<dbReference type="AlphaFoldDB" id="A0A178CTV7"/>
<evidence type="ECO:0000256" key="1">
    <source>
        <dbReference type="SAM" id="MobiDB-lite"/>
    </source>
</evidence>
<feature type="transmembrane region" description="Helical" evidence="2">
    <location>
        <begin position="79"/>
        <end position="101"/>
    </location>
</feature>
<keyword evidence="2" id="KW-1133">Transmembrane helix</keyword>
<keyword evidence="2" id="KW-0812">Transmembrane</keyword>
<dbReference type="Proteomes" id="UP000185904">
    <property type="component" value="Unassembled WGS sequence"/>
</dbReference>
<dbReference type="GeneID" id="34590851"/>
<reference evidence="3 4" key="1">
    <citation type="submission" date="2016-03" db="EMBL/GenBank/DDBJ databases">
        <title>The draft genome sequence of Fonsecaea nubica causative agent of cutaneous subcutaneous infection in human host.</title>
        <authorList>
            <person name="Costa F."/>
            <person name="Sybren D.H."/>
            <person name="Raittz R.T."/>
            <person name="Weiss V.A."/>
            <person name="Leao A.C."/>
            <person name="Gomes R."/>
            <person name="De Souza E.M."/>
            <person name="Pedrosa F.O."/>
            <person name="Steffens M.B."/>
            <person name="Bombassaro A."/>
            <person name="Tadra-Sfeir M.Z."/>
            <person name="Moreno L.F."/>
            <person name="Najafzadeh M.J."/>
            <person name="Felipe M.S."/>
            <person name="Teixeira M."/>
            <person name="Sun J."/>
            <person name="Xi L."/>
            <person name="Castro M.A."/>
            <person name="Vicente V.A."/>
        </authorList>
    </citation>
    <scope>NUCLEOTIDE SEQUENCE [LARGE SCALE GENOMIC DNA]</scope>
    <source>
        <strain evidence="3 4">CBS 269.64</strain>
    </source>
</reference>
<evidence type="ECO:0008006" key="5">
    <source>
        <dbReference type="Google" id="ProtNLM"/>
    </source>
</evidence>
<feature type="transmembrane region" description="Helical" evidence="2">
    <location>
        <begin position="156"/>
        <end position="177"/>
    </location>
</feature>
<feature type="region of interest" description="Disordered" evidence="1">
    <location>
        <begin position="1"/>
        <end position="38"/>
    </location>
</feature>
<comment type="caution">
    <text evidence="3">The sequence shown here is derived from an EMBL/GenBank/DDBJ whole genome shotgun (WGS) entry which is preliminary data.</text>
</comment>
<keyword evidence="2" id="KW-0472">Membrane</keyword>
<feature type="transmembrane region" description="Helical" evidence="2">
    <location>
        <begin position="113"/>
        <end position="136"/>
    </location>
</feature>
<organism evidence="3 4">
    <name type="scientific">Fonsecaea nubica</name>
    <dbReference type="NCBI Taxonomy" id="856822"/>
    <lineage>
        <taxon>Eukaryota</taxon>
        <taxon>Fungi</taxon>
        <taxon>Dikarya</taxon>
        <taxon>Ascomycota</taxon>
        <taxon>Pezizomycotina</taxon>
        <taxon>Eurotiomycetes</taxon>
        <taxon>Chaetothyriomycetidae</taxon>
        <taxon>Chaetothyriales</taxon>
        <taxon>Herpotrichiellaceae</taxon>
        <taxon>Fonsecaea</taxon>
    </lineage>
</organism>
<accession>A0A178CTV7</accession>
<proteinExistence type="predicted"/>
<dbReference type="EMBL" id="LVCJ01000052">
    <property type="protein sequence ID" value="OAL33278.1"/>
    <property type="molecule type" value="Genomic_DNA"/>
</dbReference>
<dbReference type="RefSeq" id="XP_022498290.1">
    <property type="nucleotide sequence ID" value="XM_022645725.1"/>
</dbReference>
<evidence type="ECO:0000313" key="3">
    <source>
        <dbReference type="EMBL" id="OAL33278.1"/>
    </source>
</evidence>
<protein>
    <recommendedName>
        <fullName evidence="5">Transmembrane protein</fullName>
    </recommendedName>
</protein>
<feature type="compositionally biased region" description="Low complexity" evidence="1">
    <location>
        <begin position="1"/>
        <end position="19"/>
    </location>
</feature>
<sequence length="204" mass="22384">MSSSHAESSTNASSTLSSSHEPQEATRVCGRTQARETDVENVAATVASDGRDTPSTGVATVEHARARCPCTQTRTQKTVLGQIVLLFLCVQIVAVGGLALLAQFGSRSVSAWLFKHSTTGFYIFFFTQAVGMQIYYHAMPLSTAEGSWTRFLENCVVFSVKTLIVVVGIVQMVHVYCSIAEHRKLRMGVQWDVRQEFGGFERKP</sequence>
<evidence type="ECO:0000313" key="4">
    <source>
        <dbReference type="Proteomes" id="UP000185904"/>
    </source>
</evidence>
<dbReference type="OrthoDB" id="10345417at2759"/>
<name>A0A178CTV7_9EURO</name>
<keyword evidence="4" id="KW-1185">Reference proteome</keyword>
<evidence type="ECO:0000256" key="2">
    <source>
        <dbReference type="SAM" id="Phobius"/>
    </source>
</evidence>